<keyword evidence="4 7" id="KW-0812">Transmembrane</keyword>
<accession>A0A1F4W1F0</accession>
<evidence type="ECO:0000256" key="5">
    <source>
        <dbReference type="ARBA" id="ARBA00022989"/>
    </source>
</evidence>
<dbReference type="GO" id="GO:0005886">
    <property type="term" value="C:plasma membrane"/>
    <property type="evidence" value="ECO:0007669"/>
    <property type="project" value="UniProtKB-SubCell"/>
</dbReference>
<protein>
    <recommendedName>
        <fullName evidence="10">Transglycosylase</fullName>
    </recommendedName>
</protein>
<keyword evidence="6 7" id="KW-0472">Membrane</keyword>
<evidence type="ECO:0000313" key="8">
    <source>
        <dbReference type="EMBL" id="OGC63175.1"/>
    </source>
</evidence>
<dbReference type="EMBL" id="MEVT01000008">
    <property type="protein sequence ID" value="OGC63175.1"/>
    <property type="molecule type" value="Genomic_DNA"/>
</dbReference>
<organism evidence="8 9">
    <name type="scientific">candidate division WWE3 bacterium RIFOXYA2_FULL_46_9</name>
    <dbReference type="NCBI Taxonomy" id="1802636"/>
    <lineage>
        <taxon>Bacteria</taxon>
        <taxon>Katanobacteria</taxon>
    </lineage>
</organism>
<evidence type="ECO:0000256" key="4">
    <source>
        <dbReference type="ARBA" id="ARBA00022692"/>
    </source>
</evidence>
<comment type="similarity">
    <text evidence="2">Belongs to the UPF0410 family.</text>
</comment>
<dbReference type="InterPro" id="IPR007341">
    <property type="entry name" value="Transgly_assoc"/>
</dbReference>
<name>A0A1F4W1F0_UNCKA</name>
<evidence type="ECO:0000256" key="7">
    <source>
        <dbReference type="SAM" id="Phobius"/>
    </source>
</evidence>
<evidence type="ECO:0000256" key="3">
    <source>
        <dbReference type="ARBA" id="ARBA00022475"/>
    </source>
</evidence>
<evidence type="ECO:0000256" key="6">
    <source>
        <dbReference type="ARBA" id="ARBA00023136"/>
    </source>
</evidence>
<proteinExistence type="inferred from homology"/>
<feature type="transmembrane region" description="Helical" evidence="7">
    <location>
        <begin position="38"/>
        <end position="58"/>
    </location>
</feature>
<dbReference type="AlphaFoldDB" id="A0A1F4W1F0"/>
<feature type="transmembrane region" description="Helical" evidence="7">
    <location>
        <begin position="12"/>
        <end position="32"/>
    </location>
</feature>
<evidence type="ECO:0008006" key="10">
    <source>
        <dbReference type="Google" id="ProtNLM"/>
    </source>
</evidence>
<evidence type="ECO:0000313" key="9">
    <source>
        <dbReference type="Proteomes" id="UP000176614"/>
    </source>
</evidence>
<keyword evidence="5 7" id="KW-1133">Transmembrane helix</keyword>
<dbReference type="PANTHER" id="PTHR33884:SF3">
    <property type="entry name" value="UPF0410 PROTEIN YMGE"/>
    <property type="match status" value="1"/>
</dbReference>
<sequence length="66" mass="6931">MIMKTDSDQGTITDIIMGVIGAVTGGFLMNILGQPGITGFNIYSLFVAVLGAVVLIFLGRAISNKR</sequence>
<keyword evidence="3" id="KW-1003">Cell membrane</keyword>
<evidence type="ECO:0000256" key="2">
    <source>
        <dbReference type="ARBA" id="ARBA00011006"/>
    </source>
</evidence>
<dbReference type="Pfam" id="PF04226">
    <property type="entry name" value="Transgly_assoc"/>
    <property type="match status" value="1"/>
</dbReference>
<comment type="caution">
    <text evidence="8">The sequence shown here is derived from an EMBL/GenBank/DDBJ whole genome shotgun (WGS) entry which is preliminary data.</text>
</comment>
<comment type="subcellular location">
    <subcellularLocation>
        <location evidence="1">Cell membrane</location>
        <topology evidence="1">Multi-pass membrane protein</topology>
    </subcellularLocation>
</comment>
<dbReference type="PANTHER" id="PTHR33884">
    <property type="entry name" value="UPF0410 PROTEIN YMGE"/>
    <property type="match status" value="1"/>
</dbReference>
<evidence type="ECO:0000256" key="1">
    <source>
        <dbReference type="ARBA" id="ARBA00004651"/>
    </source>
</evidence>
<gene>
    <name evidence="8" type="ORF">A2264_00575</name>
</gene>
<reference evidence="8 9" key="1">
    <citation type="journal article" date="2016" name="Nat. Commun.">
        <title>Thousands of microbial genomes shed light on interconnected biogeochemical processes in an aquifer system.</title>
        <authorList>
            <person name="Anantharaman K."/>
            <person name="Brown C.T."/>
            <person name="Hug L.A."/>
            <person name="Sharon I."/>
            <person name="Castelle C.J."/>
            <person name="Probst A.J."/>
            <person name="Thomas B.C."/>
            <person name="Singh A."/>
            <person name="Wilkins M.J."/>
            <person name="Karaoz U."/>
            <person name="Brodie E.L."/>
            <person name="Williams K.H."/>
            <person name="Hubbard S.S."/>
            <person name="Banfield J.F."/>
        </authorList>
    </citation>
    <scope>NUCLEOTIDE SEQUENCE [LARGE SCALE GENOMIC DNA]</scope>
</reference>
<dbReference type="Proteomes" id="UP000176614">
    <property type="component" value="Unassembled WGS sequence"/>
</dbReference>